<organism evidence="2">
    <name type="scientific">bioreactor metagenome</name>
    <dbReference type="NCBI Taxonomy" id="1076179"/>
    <lineage>
        <taxon>unclassified sequences</taxon>
        <taxon>metagenomes</taxon>
        <taxon>ecological metagenomes</taxon>
    </lineage>
</organism>
<reference evidence="2" key="1">
    <citation type="submission" date="2019-08" db="EMBL/GenBank/DDBJ databases">
        <authorList>
            <person name="Kucharzyk K."/>
            <person name="Murdoch R.W."/>
            <person name="Higgins S."/>
            <person name="Loffler F."/>
        </authorList>
    </citation>
    <scope>NUCLEOTIDE SEQUENCE</scope>
</reference>
<evidence type="ECO:0000313" key="2">
    <source>
        <dbReference type="EMBL" id="MPM79973.1"/>
    </source>
</evidence>
<dbReference type="PROSITE" id="PS51257">
    <property type="entry name" value="PROKAR_LIPOPROTEIN"/>
    <property type="match status" value="1"/>
</dbReference>
<feature type="domain" description="GerMN" evidence="1">
    <location>
        <begin position="79"/>
        <end position="167"/>
    </location>
</feature>
<proteinExistence type="predicted"/>
<sequence>MKRFLIILLIIIFGIAGCSAPKKGTSPIDDTVDNTVETVEPDTVEKEIVLYFANSQAQFVVPEYRTVKADKDMTEEDFAKLVLEELIKGPNEENLYKTIPSDVKVLNVEIQEDTILVDFSKEMYTKHWGGAAGEDMTISSLVNTMTELKGIKKVLLSVEGMALNIEHVIVDEPLERMEDKIYR</sequence>
<gene>
    <name evidence="2" type="ORF">SDC9_127016</name>
</gene>
<dbReference type="EMBL" id="VSSQ01029727">
    <property type="protein sequence ID" value="MPM79973.1"/>
    <property type="molecule type" value="Genomic_DNA"/>
</dbReference>
<accession>A0A645CST3</accession>
<dbReference type="SMART" id="SM00909">
    <property type="entry name" value="Germane"/>
    <property type="match status" value="1"/>
</dbReference>
<evidence type="ECO:0000259" key="1">
    <source>
        <dbReference type="SMART" id="SM00909"/>
    </source>
</evidence>
<dbReference type="AlphaFoldDB" id="A0A645CST3"/>
<dbReference type="Pfam" id="PF10646">
    <property type="entry name" value="Germane"/>
    <property type="match status" value="1"/>
</dbReference>
<dbReference type="InterPro" id="IPR019606">
    <property type="entry name" value="GerMN"/>
</dbReference>
<comment type="caution">
    <text evidence="2">The sequence shown here is derived from an EMBL/GenBank/DDBJ whole genome shotgun (WGS) entry which is preliminary data.</text>
</comment>
<protein>
    <recommendedName>
        <fullName evidence="1">GerMN domain-containing protein</fullName>
    </recommendedName>
</protein>
<name>A0A645CST3_9ZZZZ</name>